<dbReference type="EMBL" id="ML739038">
    <property type="protein sequence ID" value="KAE8356479.1"/>
    <property type="molecule type" value="Genomic_DNA"/>
</dbReference>
<proteinExistence type="predicted"/>
<feature type="chain" id="PRO_5024812578" evidence="1">
    <location>
        <begin position="23"/>
        <end position="359"/>
    </location>
</feature>
<keyword evidence="3" id="KW-1185">Reference proteome</keyword>
<dbReference type="InterPro" id="IPR054550">
    <property type="entry name" value="Mala_s_1-like"/>
</dbReference>
<keyword evidence="1" id="KW-0732">Signal</keyword>
<evidence type="ECO:0000313" key="3">
    <source>
        <dbReference type="Proteomes" id="UP000327118"/>
    </source>
</evidence>
<dbReference type="Pfam" id="PF22701">
    <property type="entry name" value="Mala_s_1-like"/>
    <property type="match status" value="1"/>
</dbReference>
<name>A0A5N6ZI81_9EURO</name>
<feature type="signal peptide" evidence="1">
    <location>
        <begin position="1"/>
        <end position="22"/>
    </location>
</feature>
<evidence type="ECO:0000313" key="2">
    <source>
        <dbReference type="EMBL" id="KAE8356479.1"/>
    </source>
</evidence>
<dbReference type="Proteomes" id="UP000327118">
    <property type="component" value="Unassembled WGS sequence"/>
</dbReference>
<accession>A0A5N6ZI81</accession>
<dbReference type="OrthoDB" id="4434395at2759"/>
<organism evidence="2 3">
    <name type="scientific">Aspergillus coremiiformis</name>
    <dbReference type="NCBI Taxonomy" id="138285"/>
    <lineage>
        <taxon>Eukaryota</taxon>
        <taxon>Fungi</taxon>
        <taxon>Dikarya</taxon>
        <taxon>Ascomycota</taxon>
        <taxon>Pezizomycotina</taxon>
        <taxon>Eurotiomycetes</taxon>
        <taxon>Eurotiomycetidae</taxon>
        <taxon>Eurotiales</taxon>
        <taxon>Aspergillaceae</taxon>
        <taxon>Aspergillus</taxon>
        <taxon>Aspergillus subgen. Circumdati</taxon>
    </lineage>
</organism>
<dbReference type="AlphaFoldDB" id="A0A5N6ZI81"/>
<reference evidence="3" key="1">
    <citation type="submission" date="2019-04" db="EMBL/GenBank/DDBJ databases">
        <title>Friends and foes A comparative genomics studyof 23 Aspergillus species from section Flavi.</title>
        <authorList>
            <consortium name="DOE Joint Genome Institute"/>
            <person name="Kjaerbolling I."/>
            <person name="Vesth T."/>
            <person name="Frisvad J.C."/>
            <person name="Nybo J.L."/>
            <person name="Theobald S."/>
            <person name="Kildgaard S."/>
            <person name="Isbrandt T."/>
            <person name="Kuo A."/>
            <person name="Sato A."/>
            <person name="Lyhne E.K."/>
            <person name="Kogle M.E."/>
            <person name="Wiebenga A."/>
            <person name="Kun R.S."/>
            <person name="Lubbers R.J."/>
            <person name="Makela M.R."/>
            <person name="Barry K."/>
            <person name="Chovatia M."/>
            <person name="Clum A."/>
            <person name="Daum C."/>
            <person name="Haridas S."/>
            <person name="He G."/>
            <person name="LaButti K."/>
            <person name="Lipzen A."/>
            <person name="Mondo S."/>
            <person name="Riley R."/>
            <person name="Salamov A."/>
            <person name="Simmons B.A."/>
            <person name="Magnuson J.K."/>
            <person name="Henrissat B."/>
            <person name="Mortensen U.H."/>
            <person name="Larsen T.O."/>
            <person name="Devries R.P."/>
            <person name="Grigoriev I.V."/>
            <person name="Machida M."/>
            <person name="Baker S.E."/>
            <person name="Andersen M.R."/>
        </authorList>
    </citation>
    <scope>NUCLEOTIDE SEQUENCE [LARGE SCALE GENOMIC DNA]</scope>
    <source>
        <strain evidence="3">CBS 553.77</strain>
    </source>
</reference>
<dbReference type="SUPFAM" id="SSF63829">
    <property type="entry name" value="Calcium-dependent phosphotriesterase"/>
    <property type="match status" value="1"/>
</dbReference>
<evidence type="ECO:0000256" key="1">
    <source>
        <dbReference type="SAM" id="SignalP"/>
    </source>
</evidence>
<sequence>MQLPLGLHTLLPLGGWISSLLSESPSCPPLPPGDLILKQYQLYPVNFMWDPKRCVAYVSSLYNATVSIYDPYQSEITDVRWFPGLSHEGHSAVNPLHASGLILRPETDSLEILIDNGNCFYTNGLNVSGPDYLLTMDLNTKRVTSRLRLNEVSNGTYAGYAEAERADDDNTYVVGTHVSNILRVTPDGVVSTFYVAPDLGPPRPYGFTGVAHVPDALLTNDNSIGQLIRFDTRAQRGTPVVIPQTPHHSFTMSYVLNVPARYHGTILLETENTSADHVWGGVGVYRSKDGRFEAVEYLGFIPNPLENSLATAAREMTDRIYVAALYTDGANITVSGHSSEFIFKDITAQVDALVATARG</sequence>
<protein>
    <submittedName>
        <fullName evidence="2">Uncharacterized protein</fullName>
    </submittedName>
</protein>
<dbReference type="CDD" id="cd12811">
    <property type="entry name" value="MALA"/>
    <property type="match status" value="1"/>
</dbReference>
<gene>
    <name evidence="2" type="ORF">BDV28DRAFT_145180</name>
</gene>